<dbReference type="InterPro" id="IPR041118">
    <property type="entry name" value="Rx_N"/>
</dbReference>
<gene>
    <name evidence="10" type="ORF">EJB05_22894</name>
</gene>
<accession>A0A5J9V5L4</accession>
<evidence type="ECO:0000259" key="9">
    <source>
        <dbReference type="Pfam" id="PF18052"/>
    </source>
</evidence>
<dbReference type="GO" id="GO:0005524">
    <property type="term" value="F:ATP binding"/>
    <property type="evidence" value="ECO:0007669"/>
    <property type="project" value="UniProtKB-KW"/>
</dbReference>
<dbReference type="Proteomes" id="UP000324897">
    <property type="component" value="Chromosome 1"/>
</dbReference>
<keyword evidence="6" id="KW-0067">ATP-binding</keyword>
<evidence type="ECO:0008006" key="12">
    <source>
        <dbReference type="Google" id="ProtNLM"/>
    </source>
</evidence>
<dbReference type="InterPro" id="IPR002182">
    <property type="entry name" value="NB-ARC"/>
</dbReference>
<evidence type="ECO:0000256" key="4">
    <source>
        <dbReference type="ARBA" id="ARBA00022741"/>
    </source>
</evidence>
<keyword evidence="4" id="KW-0547">Nucleotide-binding</keyword>
<dbReference type="InterPro" id="IPR042197">
    <property type="entry name" value="Apaf_helical"/>
</dbReference>
<keyword evidence="11" id="KW-1185">Reference proteome</keyword>
<evidence type="ECO:0000313" key="11">
    <source>
        <dbReference type="Proteomes" id="UP000324897"/>
    </source>
</evidence>
<proteinExistence type="inferred from homology"/>
<dbReference type="Gene3D" id="1.10.8.430">
    <property type="entry name" value="Helical domain of apoptotic protease-activating factors"/>
    <property type="match status" value="1"/>
</dbReference>
<dbReference type="PANTHER" id="PTHR36766">
    <property type="entry name" value="PLANT BROAD-SPECTRUM MILDEW RESISTANCE PROTEIN RPW8"/>
    <property type="match status" value="1"/>
</dbReference>
<dbReference type="SUPFAM" id="SSF52540">
    <property type="entry name" value="P-loop containing nucleoside triphosphate hydrolases"/>
    <property type="match status" value="1"/>
</dbReference>
<dbReference type="Gene3D" id="3.40.50.300">
    <property type="entry name" value="P-loop containing nucleotide triphosphate hydrolases"/>
    <property type="match status" value="1"/>
</dbReference>
<dbReference type="GO" id="GO:0043531">
    <property type="term" value="F:ADP binding"/>
    <property type="evidence" value="ECO:0007669"/>
    <property type="project" value="InterPro"/>
</dbReference>
<evidence type="ECO:0000256" key="1">
    <source>
        <dbReference type="ARBA" id="ARBA00008894"/>
    </source>
</evidence>
<dbReference type="Gene3D" id="1.20.5.4130">
    <property type="match status" value="1"/>
</dbReference>
<evidence type="ECO:0000256" key="7">
    <source>
        <dbReference type="SAM" id="SignalP"/>
    </source>
</evidence>
<keyword evidence="5" id="KW-0611">Plant defense</keyword>
<protein>
    <recommendedName>
        <fullName evidence="12">NB-ARC domain-containing protein</fullName>
    </recommendedName>
</protein>
<evidence type="ECO:0000256" key="6">
    <source>
        <dbReference type="ARBA" id="ARBA00022840"/>
    </source>
</evidence>
<dbReference type="PRINTS" id="PR00364">
    <property type="entry name" value="DISEASERSIST"/>
</dbReference>
<dbReference type="PANTHER" id="PTHR36766:SF40">
    <property type="entry name" value="DISEASE RESISTANCE PROTEIN RGA3"/>
    <property type="match status" value="1"/>
</dbReference>
<dbReference type="OrthoDB" id="648133at2759"/>
<comment type="similarity">
    <text evidence="1">Belongs to the disease resistance NB-LRR family.</text>
</comment>
<dbReference type="InterPro" id="IPR032675">
    <property type="entry name" value="LRR_dom_sf"/>
</dbReference>
<sequence length="736" mass="84969">MATGLVSSLLSSLAKLADLLPSPPAVSWPSRGERPTVSEDLQRLQRLLRRIQATLEDAGEREVRDSSVKLWLEELRDVALGAEDVLDDHRYELLRRRVQERQGGAASRKRKHDDGLDQYEEYGGMRQRIGEITRRFEEISRDRAALQLGPEDGERISGRDSKWESRTSSHLLDESLVFGRLDEKEGIIESVLYCSQGTGTQVLPVVGMGGIGKTTVAQMVYNHGRVKEAFDLRGWVHVSQITDLRKLTIAITKSLTRKQCGYNELSVAHHALKKTVDEKSVFLVLDDVWNEPPSFWQDLLGPFKSAKMVMILLTTRSKEVARLVQTVRPVSLGSLPEEHCWLLFRRYAFGNRVIDEKSRLVQVGKKIMQKCGGLPLAVKSIGCLLRSKMDVQTWMEISESEFWENSDDNEEYFDELIERSLIERDLDLNDRQYLERRLLVEEHLFNNGKTFDDSHISLYIARCPELFVFRKEKLPYRPQQVFVDDCLLLKEWCDEQELYYQVPEMVKISDLERAKEHGVSYFQSFKHLSVDIFPEKGQELILTPDNWLSSDLRLLRFCCESHSVVSSIRRGPSTIRRLEIRGCPMLVALMGLEELDVLHTFIIEDCPLLYILPETKFPPRLSSLTLHGCHKLLSLHLNVSDPSMFTELEVSDCQRLMHIKGLRYFRNLESLLLLHCPLLELRELLPCIPESIAVFLCPKLKRWCDIQSIEYQYLERRSLFGTSDDHLFNTGKNFDE</sequence>
<dbReference type="EMBL" id="RWGY01000011">
    <property type="protein sequence ID" value="TVU31216.1"/>
    <property type="molecule type" value="Genomic_DNA"/>
</dbReference>
<dbReference type="InterPro" id="IPR027417">
    <property type="entry name" value="P-loop_NTPase"/>
</dbReference>
<dbReference type="Pfam" id="PF18052">
    <property type="entry name" value="Rx_N"/>
    <property type="match status" value="1"/>
</dbReference>
<evidence type="ECO:0000313" key="10">
    <source>
        <dbReference type="EMBL" id="TVU31216.1"/>
    </source>
</evidence>
<reference evidence="10 11" key="1">
    <citation type="journal article" date="2019" name="Sci. Rep.">
        <title>A high-quality genome of Eragrostis curvula grass provides insights into Poaceae evolution and supports new strategies to enhance forage quality.</title>
        <authorList>
            <person name="Carballo J."/>
            <person name="Santos B.A.C.M."/>
            <person name="Zappacosta D."/>
            <person name="Garbus I."/>
            <person name="Selva J.P."/>
            <person name="Gallo C.A."/>
            <person name="Diaz A."/>
            <person name="Albertini E."/>
            <person name="Caccamo M."/>
            <person name="Echenique V."/>
        </authorList>
    </citation>
    <scope>NUCLEOTIDE SEQUENCE [LARGE SCALE GENOMIC DNA]</scope>
    <source>
        <strain evidence="11">cv. Victoria</strain>
        <tissue evidence="10">Leaf</tissue>
    </source>
</reference>
<feature type="non-terminal residue" evidence="10">
    <location>
        <position position="1"/>
    </location>
</feature>
<evidence type="ECO:0000256" key="2">
    <source>
        <dbReference type="ARBA" id="ARBA00022614"/>
    </source>
</evidence>
<dbReference type="Gene3D" id="3.80.10.10">
    <property type="entry name" value="Ribonuclease Inhibitor"/>
    <property type="match status" value="1"/>
</dbReference>
<keyword evidence="7" id="KW-0732">Signal</keyword>
<dbReference type="Pfam" id="PF00931">
    <property type="entry name" value="NB-ARC"/>
    <property type="match status" value="1"/>
</dbReference>
<name>A0A5J9V5L4_9POAL</name>
<evidence type="ECO:0000256" key="3">
    <source>
        <dbReference type="ARBA" id="ARBA00022737"/>
    </source>
</evidence>
<feature type="domain" description="NB-ARC" evidence="8">
    <location>
        <begin position="197"/>
        <end position="352"/>
    </location>
</feature>
<dbReference type="GO" id="GO:0051707">
    <property type="term" value="P:response to other organism"/>
    <property type="evidence" value="ECO:0007669"/>
    <property type="project" value="UniProtKB-ARBA"/>
</dbReference>
<feature type="domain" description="Disease resistance N-terminal" evidence="9">
    <location>
        <begin position="13"/>
        <end position="102"/>
    </location>
</feature>
<feature type="chain" id="PRO_5023901913" description="NB-ARC domain-containing protein" evidence="7">
    <location>
        <begin position="20"/>
        <end position="736"/>
    </location>
</feature>
<feature type="signal peptide" evidence="7">
    <location>
        <begin position="1"/>
        <end position="19"/>
    </location>
</feature>
<dbReference type="Gramene" id="TVU31216">
    <property type="protein sequence ID" value="TVU31216"/>
    <property type="gene ID" value="EJB05_22894"/>
</dbReference>
<comment type="caution">
    <text evidence="10">The sequence shown here is derived from an EMBL/GenBank/DDBJ whole genome shotgun (WGS) entry which is preliminary data.</text>
</comment>
<organism evidence="10 11">
    <name type="scientific">Eragrostis curvula</name>
    <name type="common">weeping love grass</name>
    <dbReference type="NCBI Taxonomy" id="38414"/>
    <lineage>
        <taxon>Eukaryota</taxon>
        <taxon>Viridiplantae</taxon>
        <taxon>Streptophyta</taxon>
        <taxon>Embryophyta</taxon>
        <taxon>Tracheophyta</taxon>
        <taxon>Spermatophyta</taxon>
        <taxon>Magnoliopsida</taxon>
        <taxon>Liliopsida</taxon>
        <taxon>Poales</taxon>
        <taxon>Poaceae</taxon>
        <taxon>PACMAD clade</taxon>
        <taxon>Chloridoideae</taxon>
        <taxon>Eragrostideae</taxon>
        <taxon>Eragrostidinae</taxon>
        <taxon>Eragrostis</taxon>
    </lineage>
</organism>
<dbReference type="AlphaFoldDB" id="A0A5J9V5L4"/>
<evidence type="ECO:0000259" key="8">
    <source>
        <dbReference type="Pfam" id="PF00931"/>
    </source>
</evidence>
<keyword evidence="2" id="KW-0433">Leucine-rich repeat</keyword>
<keyword evidence="3" id="KW-0677">Repeat</keyword>
<dbReference type="SUPFAM" id="SSF52058">
    <property type="entry name" value="L domain-like"/>
    <property type="match status" value="1"/>
</dbReference>
<evidence type="ECO:0000256" key="5">
    <source>
        <dbReference type="ARBA" id="ARBA00022821"/>
    </source>
</evidence>
<dbReference type="GO" id="GO:0006952">
    <property type="term" value="P:defense response"/>
    <property type="evidence" value="ECO:0007669"/>
    <property type="project" value="UniProtKB-KW"/>
</dbReference>